<protein>
    <submittedName>
        <fullName evidence="2">DUF1801 domain-containing protein</fullName>
    </submittedName>
</protein>
<accession>A0A955L8V3</accession>
<dbReference type="Gene3D" id="3.90.1150.200">
    <property type="match status" value="1"/>
</dbReference>
<organism evidence="2 3">
    <name type="scientific">Candidatus Dojkabacteria bacterium</name>
    <dbReference type="NCBI Taxonomy" id="2099670"/>
    <lineage>
        <taxon>Bacteria</taxon>
        <taxon>Candidatus Dojkabacteria</taxon>
    </lineage>
</organism>
<dbReference type="Proteomes" id="UP000754563">
    <property type="component" value="Unassembled WGS sequence"/>
</dbReference>
<dbReference type="Pfam" id="PF08818">
    <property type="entry name" value="DUF1801"/>
    <property type="match status" value="1"/>
</dbReference>
<proteinExistence type="predicted"/>
<dbReference type="EMBL" id="JAGQLH010000032">
    <property type="protein sequence ID" value="MCA9385626.1"/>
    <property type="molecule type" value="Genomic_DNA"/>
</dbReference>
<feature type="domain" description="YdhG-like" evidence="1">
    <location>
        <begin position="18"/>
        <end position="107"/>
    </location>
</feature>
<sequence>MALQSVDEYIKKAPVESRERLIELRERVPEYLPKAREELKWGKIAYVEEMILVVFAGFKNHIGFYVTPTTLEAYKQDLQNFVCGRGSVQFPHDKALPFDVIKKMCEYRWSEVKQKGVKWKT</sequence>
<dbReference type="SUPFAM" id="SSF159888">
    <property type="entry name" value="YdhG-like"/>
    <property type="match status" value="1"/>
</dbReference>
<comment type="caution">
    <text evidence="2">The sequence shown here is derived from an EMBL/GenBank/DDBJ whole genome shotgun (WGS) entry which is preliminary data.</text>
</comment>
<evidence type="ECO:0000313" key="3">
    <source>
        <dbReference type="Proteomes" id="UP000754563"/>
    </source>
</evidence>
<reference evidence="2" key="2">
    <citation type="journal article" date="2021" name="Microbiome">
        <title>Successional dynamics and alternative stable states in a saline activated sludge microbial community over 9 years.</title>
        <authorList>
            <person name="Wang Y."/>
            <person name="Ye J."/>
            <person name="Ju F."/>
            <person name="Liu L."/>
            <person name="Boyd J.A."/>
            <person name="Deng Y."/>
            <person name="Parks D.H."/>
            <person name="Jiang X."/>
            <person name="Yin X."/>
            <person name="Woodcroft B.J."/>
            <person name="Tyson G.W."/>
            <person name="Hugenholtz P."/>
            <person name="Polz M.F."/>
            <person name="Zhang T."/>
        </authorList>
    </citation>
    <scope>NUCLEOTIDE SEQUENCE</scope>
    <source>
        <strain evidence="2">HKST-UBA11</strain>
    </source>
</reference>
<evidence type="ECO:0000259" key="1">
    <source>
        <dbReference type="Pfam" id="PF08818"/>
    </source>
</evidence>
<evidence type="ECO:0000313" key="2">
    <source>
        <dbReference type="EMBL" id="MCA9385626.1"/>
    </source>
</evidence>
<dbReference type="InterPro" id="IPR014922">
    <property type="entry name" value="YdhG-like"/>
</dbReference>
<name>A0A955L8V3_9BACT</name>
<dbReference type="AlphaFoldDB" id="A0A955L8V3"/>
<gene>
    <name evidence="2" type="ORF">KC717_03185</name>
</gene>
<reference evidence="2" key="1">
    <citation type="submission" date="2020-04" db="EMBL/GenBank/DDBJ databases">
        <authorList>
            <person name="Zhang T."/>
        </authorList>
    </citation>
    <scope>NUCLEOTIDE SEQUENCE</scope>
    <source>
        <strain evidence="2">HKST-UBA11</strain>
    </source>
</reference>